<dbReference type="GO" id="GO:0005737">
    <property type="term" value="C:cytoplasm"/>
    <property type="evidence" value="ECO:0007669"/>
    <property type="project" value="TreeGrafter"/>
</dbReference>
<proteinExistence type="predicted"/>
<dbReference type="Proteomes" id="UP000278807">
    <property type="component" value="Unassembled WGS sequence"/>
</dbReference>
<dbReference type="InterPro" id="IPR027450">
    <property type="entry name" value="AlkB-like"/>
</dbReference>
<dbReference type="EMBL" id="UZAE01013886">
    <property type="protein sequence ID" value="VDO11694.1"/>
    <property type="molecule type" value="Genomic_DNA"/>
</dbReference>
<dbReference type="InterPro" id="IPR004574">
    <property type="entry name" value="Alkb"/>
</dbReference>
<dbReference type="STRING" id="102285.A0A0R3TVR2"/>
<gene>
    <name evidence="7" type="ORF">HNAJ_LOCUS11912</name>
</gene>
<dbReference type="GO" id="GO:0008198">
    <property type="term" value="F:ferrous iron binding"/>
    <property type="evidence" value="ECO:0007669"/>
    <property type="project" value="TreeGrafter"/>
</dbReference>
<dbReference type="GO" id="GO:0035515">
    <property type="term" value="F:oxidative RNA demethylase activity"/>
    <property type="evidence" value="ECO:0007669"/>
    <property type="project" value="TreeGrafter"/>
</dbReference>
<keyword evidence="4 5" id="KW-0408">Iron</keyword>
<evidence type="ECO:0000256" key="2">
    <source>
        <dbReference type="ARBA" id="ARBA00022964"/>
    </source>
</evidence>
<keyword evidence="2" id="KW-0223">Dioxygenase</keyword>
<reference evidence="7 8" key="2">
    <citation type="submission" date="2018-11" db="EMBL/GenBank/DDBJ databases">
        <authorList>
            <consortium name="Pathogen Informatics"/>
        </authorList>
    </citation>
    <scope>NUCLEOTIDE SEQUENCE [LARGE SCALE GENOMIC DNA]</scope>
</reference>
<evidence type="ECO:0000256" key="3">
    <source>
        <dbReference type="ARBA" id="ARBA00023002"/>
    </source>
</evidence>
<dbReference type="SUPFAM" id="SSF51197">
    <property type="entry name" value="Clavaminate synthase-like"/>
    <property type="match status" value="1"/>
</dbReference>
<evidence type="ECO:0000259" key="6">
    <source>
        <dbReference type="Pfam" id="PF13532"/>
    </source>
</evidence>
<keyword evidence="1 5" id="KW-0479">Metal-binding</keyword>
<feature type="domain" description="Alpha-ketoglutarate-dependent dioxygenase AlkB-like" evidence="6">
    <location>
        <begin position="111"/>
        <end position="324"/>
    </location>
</feature>
<dbReference type="WBParaSite" id="HNAJ_0001192301-mRNA-1">
    <property type="protein sequence ID" value="HNAJ_0001192301-mRNA-1"/>
    <property type="gene ID" value="HNAJ_0001192301"/>
</dbReference>
<dbReference type="GO" id="GO:0035513">
    <property type="term" value="P:oxidative RNA demethylation"/>
    <property type="evidence" value="ECO:0007669"/>
    <property type="project" value="TreeGrafter"/>
</dbReference>
<dbReference type="GO" id="GO:0035516">
    <property type="term" value="F:broad specificity oxidative DNA demethylase activity"/>
    <property type="evidence" value="ECO:0007669"/>
    <property type="project" value="TreeGrafter"/>
</dbReference>
<accession>A0A0R3TVR2</accession>
<keyword evidence="3" id="KW-0560">Oxidoreductase</keyword>
<keyword evidence="8" id="KW-1185">Reference proteome</keyword>
<protein>
    <submittedName>
        <fullName evidence="9">2OG-FeII_Oxy_2 domain-containing protein</fullName>
    </submittedName>
</protein>
<organism evidence="9">
    <name type="scientific">Rodentolepis nana</name>
    <name type="common">Dwarf tapeworm</name>
    <name type="synonym">Hymenolepis nana</name>
    <dbReference type="NCBI Taxonomy" id="102285"/>
    <lineage>
        <taxon>Eukaryota</taxon>
        <taxon>Metazoa</taxon>
        <taxon>Spiralia</taxon>
        <taxon>Lophotrochozoa</taxon>
        <taxon>Platyhelminthes</taxon>
        <taxon>Cestoda</taxon>
        <taxon>Eucestoda</taxon>
        <taxon>Cyclophyllidea</taxon>
        <taxon>Hymenolepididae</taxon>
        <taxon>Rodentolepis</taxon>
    </lineage>
</organism>
<dbReference type="PANTHER" id="PTHR16557:SF2">
    <property type="entry name" value="NUCLEIC ACID DIOXYGENASE ALKBH1"/>
    <property type="match status" value="1"/>
</dbReference>
<evidence type="ECO:0000313" key="7">
    <source>
        <dbReference type="EMBL" id="VDO11694.1"/>
    </source>
</evidence>
<feature type="binding site" evidence="5">
    <location>
        <position position="203"/>
    </location>
    <ligand>
        <name>Fe cation</name>
        <dbReference type="ChEBI" id="CHEBI:24875"/>
        <note>catalytic</note>
    </ligand>
</feature>
<dbReference type="InterPro" id="IPR037151">
    <property type="entry name" value="AlkB-like_sf"/>
</dbReference>
<evidence type="ECO:0000313" key="9">
    <source>
        <dbReference type="WBParaSite" id="HNAJ_0001192301-mRNA-1"/>
    </source>
</evidence>
<sequence length="327" mass="37827">MISESEERRRVFKFYKSITDCPAKLDEVDRSLDELVSKTTLQNSSSEFLKRSFAVQYNYEEEFYIFRSAISDAAVNSFYEDILFDWPINTEARSNILEEVTPKLWAMSFQEMSPNTRGLLDRLRWITLGYHYDWDNRMYPSGCEQPFPTKCGEFFLSVATKMLDIIGDNKSLLTGRDYFLNFVPEASIVNCYRKKTNMGFHVDDCELAKKAPLISISLGRPAIFLLEASNYFPGNLPHGHSEFGNKTIIPIILRHGDIIVTGGHSRLAYHAVPRLLLWEQPSNDLPISFLPNLVERFRNRFGLECNRKILEDYVCSTRLNVNVRQVV</sequence>
<feature type="binding site" evidence="5">
    <location>
        <position position="270"/>
    </location>
    <ligand>
        <name>Fe cation</name>
        <dbReference type="ChEBI" id="CHEBI:24875"/>
        <note>catalytic</note>
    </ligand>
</feature>
<evidence type="ECO:0000313" key="8">
    <source>
        <dbReference type="Proteomes" id="UP000278807"/>
    </source>
</evidence>
<comment type="cofactor">
    <cofactor evidence="5">
        <name>Fe(2+)</name>
        <dbReference type="ChEBI" id="CHEBI:29033"/>
    </cofactor>
    <text evidence="5">Binds 1 Fe(2+) ion per subunit.</text>
</comment>
<evidence type="ECO:0000256" key="1">
    <source>
        <dbReference type="ARBA" id="ARBA00022723"/>
    </source>
</evidence>
<dbReference type="GO" id="GO:0005634">
    <property type="term" value="C:nucleus"/>
    <property type="evidence" value="ECO:0007669"/>
    <property type="project" value="TreeGrafter"/>
</dbReference>
<reference evidence="9" key="1">
    <citation type="submission" date="2017-02" db="UniProtKB">
        <authorList>
            <consortium name="WormBaseParasite"/>
        </authorList>
    </citation>
    <scope>IDENTIFICATION</scope>
</reference>
<evidence type="ECO:0000256" key="5">
    <source>
        <dbReference type="PIRSR" id="PIRSR604574-2"/>
    </source>
</evidence>
<feature type="binding site" evidence="5">
    <location>
        <position position="201"/>
    </location>
    <ligand>
        <name>Fe cation</name>
        <dbReference type="ChEBI" id="CHEBI:24875"/>
        <note>catalytic</note>
    </ligand>
</feature>
<dbReference type="OrthoDB" id="6614653at2759"/>
<dbReference type="AlphaFoldDB" id="A0A0R3TVR2"/>
<dbReference type="PANTHER" id="PTHR16557">
    <property type="entry name" value="ALKYLATED DNA REPAIR PROTEIN ALKB-RELATED"/>
    <property type="match status" value="1"/>
</dbReference>
<name>A0A0R3TVR2_RODNA</name>
<evidence type="ECO:0000256" key="4">
    <source>
        <dbReference type="ARBA" id="ARBA00023004"/>
    </source>
</evidence>
<dbReference type="Gene3D" id="2.60.120.590">
    <property type="entry name" value="Alpha-ketoglutarate-dependent dioxygenase AlkB-like"/>
    <property type="match status" value="1"/>
</dbReference>
<dbReference type="Pfam" id="PF13532">
    <property type="entry name" value="2OG-FeII_Oxy_2"/>
    <property type="match status" value="1"/>
</dbReference>